<name>H2EEJ8_9VIRU</name>
<proteinExistence type="predicted"/>
<accession>H2EEJ8</accession>
<organism evidence="1">
    <name type="scientific">Moumouvirus sp. 'Monve'</name>
    <dbReference type="NCBI Taxonomy" id="1128131"/>
    <lineage>
        <taxon>Viruses</taxon>
        <taxon>Varidnaviria</taxon>
        <taxon>Bamfordvirae</taxon>
        <taxon>Nucleocytoviricota</taxon>
        <taxon>Megaviricetes</taxon>
        <taxon>Imitervirales</taxon>
        <taxon>Mimiviridae</taxon>
        <taxon>Megamimivirinae</taxon>
        <taxon>Moumouvirus</taxon>
    </lineage>
</organism>
<reference evidence="1" key="1">
    <citation type="submission" date="2011-10" db="EMBL/GenBank/DDBJ databases">
        <title>Provirophages and transpovirons: unique mobilome of giant viruses.</title>
        <authorList>
            <person name="Desnues C."/>
            <person name="LaScola B."/>
            <person name="Yutin N."/>
            <person name="Fournous G."/>
            <person name="Koonin E."/>
            <person name="Raoult D."/>
        </authorList>
    </citation>
    <scope>NUCLEOTIDE SEQUENCE</scope>
    <source>
        <strain evidence="1">Mv13-mv</strain>
    </source>
</reference>
<sequence>MSDPYLVNALAAVMYNTYVSQAYTTSSLNEPCPRIHVNVGLQPYYLSDAQISRPTYQIQQATENDGYLSKYYIGTRENAKVDPTPCGPNHVSYSNWKERRGY</sequence>
<evidence type="ECO:0000313" key="1">
    <source>
        <dbReference type="EMBL" id="AEX62821.1"/>
    </source>
</evidence>
<protein>
    <submittedName>
        <fullName evidence="1">Uncharacterized protein</fullName>
    </submittedName>
</protein>
<dbReference type="EMBL" id="JN885998">
    <property type="protein sequence ID" value="AEX62821.1"/>
    <property type="molecule type" value="Genomic_DNA"/>
</dbReference>
<gene>
    <name evidence="1" type="ORF">mv_L616</name>
</gene>